<feature type="chain" id="PRO_5032991414" evidence="1">
    <location>
        <begin position="19"/>
        <end position="199"/>
    </location>
</feature>
<organism evidence="2">
    <name type="scientific">Sedimenticola thiotaurini</name>
    <dbReference type="NCBI Taxonomy" id="1543721"/>
    <lineage>
        <taxon>Bacteria</taxon>
        <taxon>Pseudomonadati</taxon>
        <taxon>Pseudomonadota</taxon>
        <taxon>Gammaproteobacteria</taxon>
        <taxon>Chromatiales</taxon>
        <taxon>Sedimenticolaceae</taxon>
        <taxon>Sedimenticola</taxon>
    </lineage>
</organism>
<protein>
    <submittedName>
        <fullName evidence="2">Uncharacterized protein</fullName>
    </submittedName>
</protein>
<keyword evidence="1" id="KW-0732">Signal</keyword>
<reference evidence="2" key="1">
    <citation type="journal article" date="2020" name="mSystems">
        <title>Genome- and Community-Level Interaction Insights into Carbon Utilization and Element Cycling Functions of Hydrothermarchaeota in Hydrothermal Sediment.</title>
        <authorList>
            <person name="Zhou Z."/>
            <person name="Liu Y."/>
            <person name="Xu W."/>
            <person name="Pan J."/>
            <person name="Luo Z.H."/>
            <person name="Li M."/>
        </authorList>
    </citation>
    <scope>NUCLEOTIDE SEQUENCE [LARGE SCALE GENOMIC DNA]</scope>
    <source>
        <strain evidence="2">HyVt-443</strain>
    </source>
</reference>
<sequence>MRPWPLVMLLWWGLAAGAPPSLPVCTEYNCDHPVTIRLSADDWHGIERLFPAGQPAAAERTAIRRAIARLETLAGALTGTWRDRPRNEGDPADPGQLDCVAESINSHTYLELLAQRGLLRRHRVLPRESRNPWLFDFHWTAVIQELDSGRRYAVDSWYLANGEPPYIQPLESWRRGIEPAAETTTIAGDGTPAGATDAD</sequence>
<feature type="signal peptide" evidence="1">
    <location>
        <begin position="1"/>
        <end position="18"/>
    </location>
</feature>
<dbReference type="AlphaFoldDB" id="A0A831W1W8"/>
<proteinExistence type="predicted"/>
<dbReference type="EMBL" id="DRKP01000010">
    <property type="protein sequence ID" value="HEB94939.1"/>
    <property type="molecule type" value="Genomic_DNA"/>
</dbReference>
<evidence type="ECO:0000256" key="1">
    <source>
        <dbReference type="SAM" id="SignalP"/>
    </source>
</evidence>
<gene>
    <name evidence="2" type="ORF">ENI96_00740</name>
</gene>
<name>A0A831W1W8_9GAMM</name>
<accession>A0A831W1W8</accession>
<dbReference type="Proteomes" id="UP000886251">
    <property type="component" value="Unassembled WGS sequence"/>
</dbReference>
<evidence type="ECO:0000313" key="2">
    <source>
        <dbReference type="EMBL" id="HEB94939.1"/>
    </source>
</evidence>
<comment type="caution">
    <text evidence="2">The sequence shown here is derived from an EMBL/GenBank/DDBJ whole genome shotgun (WGS) entry which is preliminary data.</text>
</comment>